<keyword evidence="10 15" id="KW-0408">Iron</keyword>
<evidence type="ECO:0000256" key="6">
    <source>
        <dbReference type="ARBA" id="ARBA00022490"/>
    </source>
</evidence>
<comment type="subunit">
    <text evidence="4">Monomer.</text>
</comment>
<dbReference type="UniPathway" id="UPA00251">
    <property type="reaction ID" value="UER00323"/>
</dbReference>
<dbReference type="GO" id="GO:0006782">
    <property type="term" value="P:protoporphyrinogen IX biosynthetic process"/>
    <property type="evidence" value="ECO:0007669"/>
    <property type="project" value="UniProtKB-UniPathway"/>
</dbReference>
<dbReference type="PIRSF" id="PIRSF000167">
    <property type="entry name" value="HemN"/>
    <property type="match status" value="1"/>
</dbReference>
<evidence type="ECO:0000256" key="9">
    <source>
        <dbReference type="ARBA" id="ARBA00023002"/>
    </source>
</evidence>
<evidence type="ECO:0000256" key="11">
    <source>
        <dbReference type="ARBA" id="ARBA00023014"/>
    </source>
</evidence>
<comment type="caution">
    <text evidence="19">The sequence shown here is derived from an EMBL/GenBank/DDBJ whole genome shotgun (WGS) entry which is preliminary data.</text>
</comment>
<evidence type="ECO:0000256" key="1">
    <source>
        <dbReference type="ARBA" id="ARBA00004496"/>
    </source>
</evidence>
<evidence type="ECO:0000256" key="5">
    <source>
        <dbReference type="ARBA" id="ARBA00022485"/>
    </source>
</evidence>
<dbReference type="GO" id="GO:0051539">
    <property type="term" value="F:4 iron, 4 sulfur cluster binding"/>
    <property type="evidence" value="ECO:0007669"/>
    <property type="project" value="UniProtKB-KW"/>
</dbReference>
<evidence type="ECO:0000256" key="12">
    <source>
        <dbReference type="ARBA" id="ARBA00023244"/>
    </source>
</evidence>
<dbReference type="Gene3D" id="1.10.10.920">
    <property type="match status" value="1"/>
</dbReference>
<feature type="binding site" evidence="16">
    <location>
        <position position="195"/>
    </location>
    <ligand>
        <name>S-adenosyl-L-methionine</name>
        <dbReference type="ChEBI" id="CHEBI:59789"/>
        <label>2</label>
    </ligand>
</feature>
<comment type="similarity">
    <text evidence="3 15">Belongs to the anaerobic coproporphyrinogen-III oxidase family.</text>
</comment>
<dbReference type="NCBIfam" id="TIGR00538">
    <property type="entry name" value="hemN"/>
    <property type="match status" value="1"/>
</dbReference>
<evidence type="ECO:0000256" key="7">
    <source>
        <dbReference type="ARBA" id="ARBA00022691"/>
    </source>
</evidence>
<feature type="binding site" evidence="16">
    <location>
        <position position="220"/>
    </location>
    <ligand>
        <name>S-adenosyl-L-methionine</name>
        <dbReference type="ChEBI" id="CHEBI:59789"/>
        <label>2</label>
    </ligand>
</feature>
<dbReference type="SUPFAM" id="SSF102114">
    <property type="entry name" value="Radical SAM enzymes"/>
    <property type="match status" value="1"/>
</dbReference>
<evidence type="ECO:0000256" key="13">
    <source>
        <dbReference type="ARBA" id="ARBA00024295"/>
    </source>
</evidence>
<comment type="function">
    <text evidence="13">Involved in the heme biosynthesis. Catalyzes the anaerobic oxidative decarboxylation of propionate groups of rings A and B of coproporphyrinogen III to yield the vinyl groups in protoporphyrinogen IX.</text>
</comment>
<sequence length="465" mass="51611">MSGECSSVHPLTIDAARVRQLADKYDLRLPRYTSYPTAPHFHPGIDPDQYATWLSELPENTPASLYLHIAYCAEMCFFCGCHARVSKRHEPVADYLEVLLKEAELISRTASSPLRITHIHFGGGSPTLLTGDELKHTTDHLRKHFNVADDAEIALEMDPRTATEEYVIAMAKAGFTRASLGVQDMADVVQKSINRIQPMETVENAFNWLHKHGITDINMDLMYGLPHQTTESMLGTMDKVMALKPARVSLFGYAHVPWVKANMKAIDENALPGAAERWDQYLSATANFARLGYVQIGLDHFAAPDDEMAIALKEGKLHRNFQGYTTDTAPALIGMGASGIGYLPQGYVANELDIDTYKSIISEGKLATRRGVALTDEDRLRRDVIERLMCDLKADLGEIAAAYNRPADYFAPELAQMDDLEADGVVARDGQVIQITDLGRTLVRAVCAKFDQYLKPGETRHSRAV</sequence>
<feature type="binding site" evidence="17">
    <location>
        <position position="72"/>
    </location>
    <ligand>
        <name>[4Fe-4S] cluster</name>
        <dbReference type="ChEBI" id="CHEBI:49883"/>
        <note>4Fe-4S-S-AdoMet</note>
    </ligand>
</feature>
<evidence type="ECO:0000256" key="8">
    <source>
        <dbReference type="ARBA" id="ARBA00022723"/>
    </source>
</evidence>
<evidence type="ECO:0000313" key="19">
    <source>
        <dbReference type="EMBL" id="MBE1237526.1"/>
    </source>
</evidence>
<dbReference type="Pfam" id="PF04055">
    <property type="entry name" value="Radical_SAM"/>
    <property type="match status" value="1"/>
</dbReference>
<dbReference type="Gene3D" id="3.80.30.20">
    <property type="entry name" value="tm_1862 like domain"/>
    <property type="match status" value="1"/>
</dbReference>
<dbReference type="EMBL" id="JACZHT010000005">
    <property type="protein sequence ID" value="MBE1237526.1"/>
    <property type="molecule type" value="Genomic_DNA"/>
</dbReference>
<dbReference type="InterPro" id="IPR010723">
    <property type="entry name" value="HemN_C"/>
</dbReference>
<dbReference type="SFLD" id="SFLDG01065">
    <property type="entry name" value="anaerobic_coproporphyrinogen-I"/>
    <property type="match status" value="1"/>
</dbReference>
<feature type="binding site" evidence="16">
    <location>
        <position position="66"/>
    </location>
    <ligand>
        <name>S-adenosyl-L-methionine</name>
        <dbReference type="ChEBI" id="CHEBI:59789"/>
        <label>1</label>
    </ligand>
</feature>
<keyword evidence="6 15" id="KW-0963">Cytoplasm</keyword>
<feature type="binding site" evidence="16">
    <location>
        <position position="156"/>
    </location>
    <ligand>
        <name>S-adenosyl-L-methionine</name>
        <dbReference type="ChEBI" id="CHEBI:59789"/>
        <label>1</label>
    </ligand>
</feature>
<dbReference type="RefSeq" id="WP_192534534.1">
    <property type="nucleotide sequence ID" value="NZ_JACZHT010000005.1"/>
</dbReference>
<keyword evidence="7 15" id="KW-0949">S-adenosyl-L-methionine</keyword>
<keyword evidence="12 15" id="KW-0627">Porphyrin biosynthesis</keyword>
<name>A0A8J6YPY0_9PROT</name>
<dbReference type="Proteomes" id="UP000631034">
    <property type="component" value="Unassembled WGS sequence"/>
</dbReference>
<evidence type="ECO:0000256" key="14">
    <source>
        <dbReference type="ARBA" id="ARBA00048321"/>
    </source>
</evidence>
<dbReference type="InterPro" id="IPR058240">
    <property type="entry name" value="rSAM_sf"/>
</dbReference>
<dbReference type="SMART" id="SM00729">
    <property type="entry name" value="Elp3"/>
    <property type="match status" value="1"/>
</dbReference>
<dbReference type="GO" id="GO:0005737">
    <property type="term" value="C:cytoplasm"/>
    <property type="evidence" value="ECO:0007669"/>
    <property type="project" value="UniProtKB-SubCell"/>
</dbReference>
<dbReference type="GO" id="GO:0004109">
    <property type="term" value="F:coproporphyrinogen oxidase activity"/>
    <property type="evidence" value="ECO:0007669"/>
    <property type="project" value="InterPro"/>
</dbReference>
<reference evidence="19" key="1">
    <citation type="submission" date="2020-10" db="EMBL/GenBank/DDBJ databases">
        <title>Genome sequence of the unusual species of purple photosynthetic bacteria, Phaeovibrio sulfidiphilus DSM 23193, type strain.</title>
        <authorList>
            <person name="Kyndt J.A."/>
            <person name="Meyer T.E."/>
        </authorList>
    </citation>
    <scope>NUCLEOTIDE SEQUENCE</scope>
    <source>
        <strain evidence="19">DSM 23193</strain>
    </source>
</reference>
<evidence type="ECO:0000256" key="16">
    <source>
        <dbReference type="PIRSR" id="PIRSR000167-1"/>
    </source>
</evidence>
<evidence type="ECO:0000313" key="20">
    <source>
        <dbReference type="Proteomes" id="UP000631034"/>
    </source>
</evidence>
<keyword evidence="11 15" id="KW-0411">Iron-sulfur</keyword>
<comment type="pathway">
    <text evidence="2 15">Porphyrin-containing compound metabolism; protoporphyrin-IX biosynthesis; protoporphyrinogen-IX from coproporphyrinogen-III (AdoMet route): step 1/1.</text>
</comment>
<dbReference type="PANTHER" id="PTHR13932:SF6">
    <property type="entry name" value="OXYGEN-INDEPENDENT COPROPORPHYRINOGEN III OXIDASE"/>
    <property type="match status" value="1"/>
</dbReference>
<feature type="binding site" evidence="17">
    <location>
        <position position="79"/>
    </location>
    <ligand>
        <name>[4Fe-4S] cluster</name>
        <dbReference type="ChEBI" id="CHEBI:49883"/>
        <note>4Fe-4S-S-AdoMet</note>
    </ligand>
</feature>
<dbReference type="EC" id="1.3.98.3" evidence="15"/>
<evidence type="ECO:0000256" key="17">
    <source>
        <dbReference type="PIRSR" id="PIRSR000167-2"/>
    </source>
</evidence>
<feature type="binding site" evidence="16">
    <location>
        <begin position="78"/>
        <end position="80"/>
    </location>
    <ligand>
        <name>S-adenosyl-L-methionine</name>
        <dbReference type="ChEBI" id="CHEBI:59789"/>
        <label>2</label>
    </ligand>
</feature>
<dbReference type="AlphaFoldDB" id="A0A8J6YPY0"/>
<dbReference type="PANTHER" id="PTHR13932">
    <property type="entry name" value="COPROPORPHYRINIGEN III OXIDASE"/>
    <property type="match status" value="1"/>
</dbReference>
<dbReference type="InterPro" id="IPR004558">
    <property type="entry name" value="Coprogen_oxidase_HemN"/>
</dbReference>
<feature type="domain" description="Radical SAM core" evidence="18">
    <location>
        <begin position="57"/>
        <end position="291"/>
    </location>
</feature>
<protein>
    <recommendedName>
        <fullName evidence="15">Coproporphyrinogen-III oxidase</fullName>
        <ecNumber evidence="15">1.3.98.3</ecNumber>
    </recommendedName>
</protein>
<dbReference type="CDD" id="cd01335">
    <property type="entry name" value="Radical_SAM"/>
    <property type="match status" value="1"/>
</dbReference>
<dbReference type="InterPro" id="IPR007197">
    <property type="entry name" value="rSAM"/>
</dbReference>
<dbReference type="InterPro" id="IPR023404">
    <property type="entry name" value="rSAM_horseshoe"/>
</dbReference>
<comment type="subcellular location">
    <subcellularLocation>
        <location evidence="1 15">Cytoplasm</location>
    </subcellularLocation>
</comment>
<evidence type="ECO:0000259" key="18">
    <source>
        <dbReference type="PROSITE" id="PS51918"/>
    </source>
</evidence>
<feature type="binding site" evidence="16">
    <location>
        <position position="254"/>
    </location>
    <ligand>
        <name>S-adenosyl-L-methionine</name>
        <dbReference type="ChEBI" id="CHEBI:59789"/>
        <label>2</label>
    </ligand>
</feature>
<proteinExistence type="inferred from homology"/>
<evidence type="ECO:0000256" key="3">
    <source>
        <dbReference type="ARBA" id="ARBA00005493"/>
    </source>
</evidence>
<evidence type="ECO:0000256" key="4">
    <source>
        <dbReference type="ARBA" id="ARBA00011245"/>
    </source>
</evidence>
<dbReference type="GO" id="GO:0046872">
    <property type="term" value="F:metal ion binding"/>
    <property type="evidence" value="ECO:0007669"/>
    <property type="project" value="UniProtKB-KW"/>
</dbReference>
<organism evidence="19 20">
    <name type="scientific">Phaeovibrio sulfidiphilus</name>
    <dbReference type="NCBI Taxonomy" id="1220600"/>
    <lineage>
        <taxon>Bacteria</taxon>
        <taxon>Pseudomonadati</taxon>
        <taxon>Pseudomonadota</taxon>
        <taxon>Alphaproteobacteria</taxon>
        <taxon>Rhodospirillales</taxon>
        <taxon>Rhodospirillaceae</taxon>
        <taxon>Phaeovibrio</taxon>
    </lineage>
</organism>
<gene>
    <name evidence="19" type="primary">hemN</name>
    <name evidence="19" type="ORF">IHV25_07675</name>
</gene>
<dbReference type="GO" id="GO:0051989">
    <property type="term" value="F:coproporphyrinogen dehydrogenase activity"/>
    <property type="evidence" value="ECO:0007669"/>
    <property type="project" value="UniProtKB-EC"/>
</dbReference>
<dbReference type="PROSITE" id="PS51918">
    <property type="entry name" value="RADICAL_SAM"/>
    <property type="match status" value="1"/>
</dbReference>
<dbReference type="SFLD" id="SFLDG01082">
    <property type="entry name" value="B12-binding_domain_containing"/>
    <property type="match status" value="1"/>
</dbReference>
<feature type="binding site" evidence="17">
    <location>
        <position position="76"/>
    </location>
    <ligand>
        <name>[4Fe-4S] cluster</name>
        <dbReference type="ChEBI" id="CHEBI:49883"/>
        <note>4Fe-4S-S-AdoMet</note>
    </ligand>
</feature>
<evidence type="ECO:0000256" key="10">
    <source>
        <dbReference type="ARBA" id="ARBA00023004"/>
    </source>
</evidence>
<dbReference type="Pfam" id="PF06969">
    <property type="entry name" value="HemN_C"/>
    <property type="match status" value="1"/>
</dbReference>
<dbReference type="InterPro" id="IPR034505">
    <property type="entry name" value="Coproporphyrinogen-III_oxidase"/>
</dbReference>
<feature type="binding site" evidence="16">
    <location>
        <position position="123"/>
    </location>
    <ligand>
        <name>S-adenosyl-L-methionine</name>
        <dbReference type="ChEBI" id="CHEBI:59789"/>
        <label>1</label>
    </ligand>
</feature>
<feature type="binding site" evidence="16">
    <location>
        <position position="183"/>
    </location>
    <ligand>
        <name>S-adenosyl-L-methionine</name>
        <dbReference type="ChEBI" id="CHEBI:59789"/>
        <label>2</label>
    </ligand>
</feature>
<comment type="cofactor">
    <cofactor evidence="15 17">
        <name>[4Fe-4S] cluster</name>
        <dbReference type="ChEBI" id="CHEBI:49883"/>
    </cofactor>
    <text evidence="15 17">Binds 1 [4Fe-4S] cluster. The cluster is coordinated with 3 cysteines and an exchangeable S-adenosyl-L-methionine.</text>
</comment>
<accession>A0A8J6YPY0</accession>
<keyword evidence="9 15" id="KW-0560">Oxidoreductase</keyword>
<keyword evidence="5 15" id="KW-0004">4Fe-4S</keyword>
<evidence type="ECO:0000256" key="2">
    <source>
        <dbReference type="ARBA" id="ARBA00004785"/>
    </source>
</evidence>
<keyword evidence="20" id="KW-1185">Reference proteome</keyword>
<comment type="catalytic activity">
    <reaction evidence="14 15">
        <text>coproporphyrinogen III + 2 S-adenosyl-L-methionine = protoporphyrinogen IX + 2 5'-deoxyadenosine + 2 L-methionine + 2 CO2</text>
        <dbReference type="Rhea" id="RHEA:15425"/>
        <dbReference type="ChEBI" id="CHEBI:16526"/>
        <dbReference type="ChEBI" id="CHEBI:17319"/>
        <dbReference type="ChEBI" id="CHEBI:57307"/>
        <dbReference type="ChEBI" id="CHEBI:57309"/>
        <dbReference type="ChEBI" id="CHEBI:57844"/>
        <dbReference type="ChEBI" id="CHEBI:59789"/>
        <dbReference type="EC" id="1.3.98.3"/>
    </reaction>
</comment>
<keyword evidence="8 15" id="KW-0479">Metal-binding</keyword>
<dbReference type="InterPro" id="IPR006638">
    <property type="entry name" value="Elp3/MiaA/NifB-like_rSAM"/>
</dbReference>
<feature type="binding site" evidence="16">
    <location>
        <position position="340"/>
    </location>
    <ligand>
        <name>S-adenosyl-L-methionine</name>
        <dbReference type="ChEBI" id="CHEBI:59789"/>
        <label>1</label>
    </ligand>
</feature>
<dbReference type="SFLD" id="SFLDS00029">
    <property type="entry name" value="Radical_SAM"/>
    <property type="match status" value="1"/>
</dbReference>
<evidence type="ECO:0000256" key="15">
    <source>
        <dbReference type="PIRNR" id="PIRNR000167"/>
    </source>
</evidence>